<keyword evidence="5" id="KW-1185">Reference proteome</keyword>
<dbReference type="InterPro" id="IPR041127">
    <property type="entry name" value="PET_hydrolase/cutinase-like"/>
</dbReference>
<keyword evidence="2 4" id="KW-0378">Hydrolase</keyword>
<organism evidence="4 5">
    <name type="scientific">Modestobacter versicolor</name>
    <dbReference type="NCBI Taxonomy" id="429133"/>
    <lineage>
        <taxon>Bacteria</taxon>
        <taxon>Bacillati</taxon>
        <taxon>Actinomycetota</taxon>
        <taxon>Actinomycetes</taxon>
        <taxon>Geodermatophilales</taxon>
        <taxon>Geodermatophilaceae</taxon>
        <taxon>Modestobacter</taxon>
    </lineage>
</organism>
<feature type="domain" description="PET hydrolase/cutinase-like" evidence="3">
    <location>
        <begin position="45"/>
        <end position="306"/>
    </location>
</feature>
<sequence length="307" mass="32243">MPWCGRVPTVAPERTTVPIRRLLTSVLAAFVLALATLVALPGTASADESWWRGPAPTQASISAAQGPFATSSTTVSSFSTPGFGAATIYYPTTTTAGTFGGVAISPGYTATQSSIAWLGPRIASQGFVVITFDTNSRYDQPASRGDQLLAALDYLTTSSPVRARVDADRLAVMGHSMGGGGTLEAAKDRPSLDAAIPLTGWNTDKTWPEVTTPTLVIGAESDSVAPVSSHSIPFYNSLTNAQERAYLELNGASHFAPNSPNTTIASTSIAWLKRWVDTDTRYSQFLCPGPSVTLTGAVSDYRSTCPV</sequence>
<dbReference type="Gene3D" id="3.40.50.1820">
    <property type="entry name" value="alpha/beta hydrolase"/>
    <property type="match status" value="1"/>
</dbReference>
<accession>A0A323VF41</accession>
<comment type="caution">
    <text evidence="4">The sequence shown here is derived from an EMBL/GenBank/DDBJ whole genome shotgun (WGS) entry which is preliminary data.</text>
</comment>
<name>A0A323VF41_9ACTN</name>
<gene>
    <name evidence="4" type="ORF">DMO24_03640</name>
</gene>
<dbReference type="SUPFAM" id="SSF53474">
    <property type="entry name" value="alpha/beta-Hydrolases"/>
    <property type="match status" value="1"/>
</dbReference>
<dbReference type="Pfam" id="PF12740">
    <property type="entry name" value="PETase"/>
    <property type="match status" value="1"/>
</dbReference>
<dbReference type="InterPro" id="IPR029058">
    <property type="entry name" value="AB_hydrolase_fold"/>
</dbReference>
<evidence type="ECO:0000259" key="3">
    <source>
        <dbReference type="Pfam" id="PF12740"/>
    </source>
</evidence>
<comment type="similarity">
    <text evidence="1">Belongs to the AB hydrolase superfamily.</text>
</comment>
<evidence type="ECO:0000256" key="1">
    <source>
        <dbReference type="ARBA" id="ARBA00008645"/>
    </source>
</evidence>
<evidence type="ECO:0000313" key="4">
    <source>
        <dbReference type="EMBL" id="PZA22683.1"/>
    </source>
</evidence>
<dbReference type="InterPro" id="IPR050261">
    <property type="entry name" value="FrsA_esterase"/>
</dbReference>
<protein>
    <submittedName>
        <fullName evidence="4">Alpha/beta hydrolase</fullName>
    </submittedName>
</protein>
<dbReference type="PANTHER" id="PTHR22946:SF9">
    <property type="entry name" value="POLYKETIDE TRANSFERASE AF380"/>
    <property type="match status" value="1"/>
</dbReference>
<dbReference type="GO" id="GO:0052689">
    <property type="term" value="F:carboxylic ester hydrolase activity"/>
    <property type="evidence" value="ECO:0007669"/>
    <property type="project" value="UniProtKB-ARBA"/>
</dbReference>
<dbReference type="OrthoDB" id="1466228at2"/>
<proteinExistence type="inferred from homology"/>
<evidence type="ECO:0000313" key="5">
    <source>
        <dbReference type="Proteomes" id="UP000247602"/>
    </source>
</evidence>
<reference evidence="4 5" key="1">
    <citation type="submission" date="2018-06" db="EMBL/GenBank/DDBJ databases">
        <title>Draft genome sequence of Modestobacter versicolor CP153-2.</title>
        <authorList>
            <person name="Gundlapally S.R."/>
        </authorList>
    </citation>
    <scope>NUCLEOTIDE SEQUENCE [LARGE SCALE GENOMIC DNA]</scope>
    <source>
        <strain evidence="4 5">CP153-2</strain>
    </source>
</reference>
<dbReference type="PANTHER" id="PTHR22946">
    <property type="entry name" value="DIENELACTONE HYDROLASE DOMAIN-CONTAINING PROTEIN-RELATED"/>
    <property type="match status" value="1"/>
</dbReference>
<evidence type="ECO:0000256" key="2">
    <source>
        <dbReference type="ARBA" id="ARBA00022801"/>
    </source>
</evidence>
<dbReference type="EMBL" id="QKNV01000022">
    <property type="protein sequence ID" value="PZA22683.1"/>
    <property type="molecule type" value="Genomic_DNA"/>
</dbReference>
<dbReference type="AlphaFoldDB" id="A0A323VF41"/>
<dbReference type="Proteomes" id="UP000247602">
    <property type="component" value="Unassembled WGS sequence"/>
</dbReference>